<dbReference type="EMBL" id="SNRX01000002">
    <property type="protein sequence ID" value="KAA6303409.1"/>
    <property type="molecule type" value="Genomic_DNA"/>
</dbReference>
<organism evidence="1 3">
    <name type="scientific">Candidatus Ordinivivax streblomastigis</name>
    <dbReference type="NCBI Taxonomy" id="2540710"/>
    <lineage>
        <taxon>Bacteria</taxon>
        <taxon>Pseudomonadati</taxon>
        <taxon>Bacteroidota</taxon>
        <taxon>Bacteroidia</taxon>
        <taxon>Bacteroidales</taxon>
        <taxon>Candidatus Ordinivivax</taxon>
    </lineage>
</organism>
<name>A0A5M8P4C4_9BACT</name>
<dbReference type="AlphaFoldDB" id="A0A5M8P4C4"/>
<sequence length="185" mass="21059">MVSCTKSNNGIAIVAANLDNLPTIHGEKISSLISDSGITRYRLETAVWDIYSDETNPYWYFPQGAYIEKFDSLFHVDGFVRADTVYFFEKTDLWRLIGNVLIQNMNGETFETSELFWRQKEPEGSLNAIYTDSLVKITTSNGISTSQGIRSNQSMTSHVLYQHSYITDMEEEEIKNDTISPAMKP</sequence>
<accession>A0A5M8P4C4</accession>
<evidence type="ECO:0000313" key="1">
    <source>
        <dbReference type="EMBL" id="KAA6303238.1"/>
    </source>
</evidence>
<reference evidence="1 3" key="1">
    <citation type="submission" date="2019-03" db="EMBL/GenBank/DDBJ databases">
        <title>Single cell metagenomics reveals metabolic interactions within the superorganism composed of flagellate Streblomastix strix and complex community of Bacteroidetes bacteria on its surface.</title>
        <authorList>
            <person name="Treitli S.C."/>
            <person name="Kolisko M."/>
            <person name="Husnik F."/>
            <person name="Keeling P."/>
            <person name="Hampl V."/>
        </authorList>
    </citation>
    <scope>NUCLEOTIDE SEQUENCE [LARGE SCALE GENOMIC DNA]</scope>
    <source>
        <strain evidence="1">St1</strain>
    </source>
</reference>
<evidence type="ECO:0000313" key="2">
    <source>
        <dbReference type="EMBL" id="KAA6303409.1"/>
    </source>
</evidence>
<proteinExistence type="predicted"/>
<evidence type="ECO:0008006" key="4">
    <source>
        <dbReference type="Google" id="ProtNLM"/>
    </source>
</evidence>
<gene>
    <name evidence="1" type="ORF">EZS26_000398</name>
    <name evidence="2" type="ORF">EZS26_000569</name>
</gene>
<dbReference type="EMBL" id="SNRX01000002">
    <property type="protein sequence ID" value="KAA6303238.1"/>
    <property type="molecule type" value="Genomic_DNA"/>
</dbReference>
<protein>
    <recommendedName>
        <fullName evidence="4">LPS export ABC transporter periplasmic protein LptC</fullName>
    </recommendedName>
</protein>
<comment type="caution">
    <text evidence="1">The sequence shown here is derived from an EMBL/GenBank/DDBJ whole genome shotgun (WGS) entry which is preliminary data.</text>
</comment>
<evidence type="ECO:0000313" key="3">
    <source>
        <dbReference type="Proteomes" id="UP000324575"/>
    </source>
</evidence>
<dbReference type="Proteomes" id="UP000324575">
    <property type="component" value="Unassembled WGS sequence"/>
</dbReference>